<protein>
    <recommendedName>
        <fullName evidence="3">Oxalurate catabolism protein HpxZ</fullName>
    </recommendedName>
</protein>
<keyword evidence="2" id="KW-1185">Reference proteome</keyword>
<dbReference type="NCBIfam" id="NF033625">
    <property type="entry name" value="HpxZ"/>
    <property type="match status" value="1"/>
</dbReference>
<dbReference type="Gene3D" id="3.10.450.50">
    <property type="match status" value="1"/>
</dbReference>
<sequence length="125" mass="13988">MKIDDPEVLAEVNGVFDAYEVALIGNDVATLDSLFWHDARTLRFGAAENLVGIAEIREFRNTRPGKALARTITARHVTTFGDAFAVANITFRRDGEQRIGRQTQTWVKTPDGWRVVAAHVSWMDS</sequence>
<dbReference type="Proteomes" id="UP000600449">
    <property type="component" value="Unassembled WGS sequence"/>
</dbReference>
<dbReference type="SUPFAM" id="SSF54427">
    <property type="entry name" value="NTF2-like"/>
    <property type="match status" value="1"/>
</dbReference>
<dbReference type="InterPro" id="IPR032710">
    <property type="entry name" value="NTF2-like_dom_sf"/>
</dbReference>
<gene>
    <name evidence="1" type="ORF">GCM10011322_38280</name>
</gene>
<accession>A0A917QF22</accession>
<name>A0A917QF22_9HYPH</name>
<reference evidence="1 2" key="1">
    <citation type="journal article" date="2014" name="Int. J. Syst. Evol. Microbiol.">
        <title>Complete genome sequence of Corynebacterium casei LMG S-19264T (=DSM 44701T), isolated from a smear-ripened cheese.</title>
        <authorList>
            <consortium name="US DOE Joint Genome Institute (JGI-PGF)"/>
            <person name="Walter F."/>
            <person name="Albersmeier A."/>
            <person name="Kalinowski J."/>
            <person name="Ruckert C."/>
        </authorList>
    </citation>
    <scope>NUCLEOTIDE SEQUENCE [LARGE SCALE GENOMIC DNA]</scope>
    <source>
        <strain evidence="1 2">CGMCC 1.9161</strain>
    </source>
</reference>
<dbReference type="RefSeq" id="WP_188914854.1">
    <property type="nucleotide sequence ID" value="NZ_BMMF01000012.1"/>
</dbReference>
<dbReference type="AlphaFoldDB" id="A0A917QF22"/>
<evidence type="ECO:0000313" key="2">
    <source>
        <dbReference type="Proteomes" id="UP000600449"/>
    </source>
</evidence>
<dbReference type="InterPro" id="IPR024507">
    <property type="entry name" value="AtzH-like"/>
</dbReference>
<evidence type="ECO:0000313" key="1">
    <source>
        <dbReference type="EMBL" id="GGK47585.1"/>
    </source>
</evidence>
<comment type="caution">
    <text evidence="1">The sequence shown here is derived from an EMBL/GenBank/DDBJ whole genome shotgun (WGS) entry which is preliminary data.</text>
</comment>
<organism evidence="1 2">
    <name type="scientific">Salinarimonas ramus</name>
    <dbReference type="NCBI Taxonomy" id="690164"/>
    <lineage>
        <taxon>Bacteria</taxon>
        <taxon>Pseudomonadati</taxon>
        <taxon>Pseudomonadota</taxon>
        <taxon>Alphaproteobacteria</taxon>
        <taxon>Hyphomicrobiales</taxon>
        <taxon>Salinarimonadaceae</taxon>
        <taxon>Salinarimonas</taxon>
    </lineage>
</organism>
<dbReference type="Pfam" id="PF11533">
    <property type="entry name" value="AtzH-like"/>
    <property type="match status" value="1"/>
</dbReference>
<proteinExistence type="predicted"/>
<evidence type="ECO:0008006" key="3">
    <source>
        <dbReference type="Google" id="ProtNLM"/>
    </source>
</evidence>
<dbReference type="EMBL" id="BMMF01000012">
    <property type="protein sequence ID" value="GGK47585.1"/>
    <property type="molecule type" value="Genomic_DNA"/>
</dbReference>